<dbReference type="EMBL" id="CP014873">
    <property type="protein sequence ID" value="ANK63109.1"/>
    <property type="molecule type" value="Genomic_DNA"/>
</dbReference>
<dbReference type="PIRSF" id="PIRSF004553">
    <property type="entry name" value="CHP00095"/>
    <property type="match status" value="1"/>
</dbReference>
<dbReference type="RefSeq" id="WP_068280390.1">
    <property type="nucleotide sequence ID" value="NZ_CP014873.1"/>
</dbReference>
<dbReference type="STRING" id="375175.AYR53_10255"/>
<dbReference type="InterPro" id="IPR004398">
    <property type="entry name" value="RNA_MeTrfase_RsmD"/>
</dbReference>
<dbReference type="GeneID" id="42982639"/>
<keyword evidence="4" id="KW-1185">Reference proteome</keyword>
<dbReference type="GO" id="GO:0003676">
    <property type="term" value="F:nucleic acid binding"/>
    <property type="evidence" value="ECO:0007669"/>
    <property type="project" value="InterPro"/>
</dbReference>
<dbReference type="GO" id="GO:0031167">
    <property type="term" value="P:rRNA methylation"/>
    <property type="evidence" value="ECO:0007669"/>
    <property type="project" value="InterPro"/>
</dbReference>
<name>A0A192H2S2_9LACO</name>
<dbReference type="Pfam" id="PF03602">
    <property type="entry name" value="Cons_hypoth95"/>
    <property type="match status" value="1"/>
</dbReference>
<evidence type="ECO:0000256" key="2">
    <source>
        <dbReference type="ARBA" id="ARBA00022679"/>
    </source>
</evidence>
<dbReference type="Gene3D" id="3.40.50.150">
    <property type="entry name" value="Vaccinia Virus protein VP39"/>
    <property type="match status" value="1"/>
</dbReference>
<dbReference type="AlphaFoldDB" id="A0A192H2S2"/>
<dbReference type="InterPro" id="IPR029063">
    <property type="entry name" value="SAM-dependent_MTases_sf"/>
</dbReference>
<dbReference type="CDD" id="cd02440">
    <property type="entry name" value="AdoMet_MTases"/>
    <property type="match status" value="1"/>
</dbReference>
<gene>
    <name evidence="3" type="ORF">AYR53_10255</name>
</gene>
<dbReference type="GO" id="GO:0008168">
    <property type="term" value="F:methyltransferase activity"/>
    <property type="evidence" value="ECO:0007669"/>
    <property type="project" value="UniProtKB-KW"/>
</dbReference>
<proteinExistence type="predicted"/>
<dbReference type="OrthoDB" id="9803017at2"/>
<sequence length="188" mass="20654">MRIISGNFGGRKLKAVPGRATRPTTDKVKESIFNMIGPYFAGGNCLDLFSGSGALGIEAVSRGMASATLVDRQFAAIKVIHENIELTKAEKQFTVLKMSAQNALQKLAGQHCKFNLILLDPPYAKQQITSDLREMAELGLIENEAVIVCETDSTTVLPEKLTNFKQTRRQTYGLTAVTLYHYQEAAEV</sequence>
<dbReference type="SUPFAM" id="SSF53335">
    <property type="entry name" value="S-adenosyl-L-methionine-dependent methyltransferases"/>
    <property type="match status" value="1"/>
</dbReference>
<dbReference type="NCBIfam" id="TIGR00095">
    <property type="entry name" value="16S rRNA (guanine(966)-N(2))-methyltransferase RsmD"/>
    <property type="match status" value="1"/>
</dbReference>
<protein>
    <submittedName>
        <fullName evidence="3">16S rRNA (Guanine(966)-N(2))-methyltransferase RsmD</fullName>
    </submittedName>
</protein>
<evidence type="ECO:0000313" key="3">
    <source>
        <dbReference type="EMBL" id="ANK63109.1"/>
    </source>
</evidence>
<keyword evidence="2 3" id="KW-0808">Transferase</keyword>
<dbReference type="PROSITE" id="PS00092">
    <property type="entry name" value="N6_MTASE"/>
    <property type="match status" value="1"/>
</dbReference>
<evidence type="ECO:0000256" key="1">
    <source>
        <dbReference type="ARBA" id="ARBA00022603"/>
    </source>
</evidence>
<dbReference type="Proteomes" id="UP000078582">
    <property type="component" value="Chromosome"/>
</dbReference>
<organism evidence="3 4">
    <name type="scientific">Loigolactobacillus backii</name>
    <dbReference type="NCBI Taxonomy" id="375175"/>
    <lineage>
        <taxon>Bacteria</taxon>
        <taxon>Bacillati</taxon>
        <taxon>Bacillota</taxon>
        <taxon>Bacilli</taxon>
        <taxon>Lactobacillales</taxon>
        <taxon>Lactobacillaceae</taxon>
        <taxon>Loigolactobacillus</taxon>
    </lineage>
</organism>
<keyword evidence="1 3" id="KW-0489">Methyltransferase</keyword>
<dbReference type="PANTHER" id="PTHR43542:SF1">
    <property type="entry name" value="METHYLTRANSFERASE"/>
    <property type="match status" value="1"/>
</dbReference>
<reference evidence="3 4" key="1">
    <citation type="submission" date="2016-03" db="EMBL/GenBank/DDBJ databases">
        <title>Pediococcus and Lactobacillus from brewery environment - whole genome sequencing and assembly.</title>
        <authorList>
            <person name="Behr J."/>
            <person name="Geissler A.J."/>
            <person name="Vogel R.F."/>
        </authorList>
    </citation>
    <scope>NUCLEOTIDE SEQUENCE [LARGE SCALE GENOMIC DNA]</scope>
    <source>
        <strain evidence="3 4">TMW 1.1989</strain>
    </source>
</reference>
<evidence type="ECO:0000313" key="4">
    <source>
        <dbReference type="Proteomes" id="UP000078582"/>
    </source>
</evidence>
<accession>A0A192H2S2</accession>
<dbReference type="PANTHER" id="PTHR43542">
    <property type="entry name" value="METHYLTRANSFERASE"/>
    <property type="match status" value="1"/>
</dbReference>
<dbReference type="InterPro" id="IPR002052">
    <property type="entry name" value="DNA_methylase_N6_adenine_CS"/>
</dbReference>